<sequence length="2097" mass="228622">MYDKNDRRSCNALFKRLVAAILSISMVLGVLPWDEIAGIYAYDEESYYVNKVIVTKIYGSGLYDVTHTKIALKGSNLKDISIVAETSQGLRTYSNPEINTSSAVEFTIDGNVVGETITVGSADISIDQANIPTMSKIDKRVVKAGQEGISIQGANLDRVGTVDEGVSYGAYFEDNSGSSGQKSLPVTSNSEGSLSTGSINGTLGLQNIIFKKQYSKDVNFNNDSGTKTVEVTIQNTYNDQFRLIDGITMSGLNMNPNRGQVKDDIIFTADSGLDDYDVFLIKDLTDKFTDYNKCTDPVFKPDVDEKQTLTVKVPNYKLGYIENGEYYVVITNKIPTGADPEKSINKQYVLSEKFTIIDASQKMKILAPLQPDKGPDSGARVEVSGVFFGSLNISEFRPVNNNITVKEPSGIDEEMTVEYSAGKYKEQNVTSAKRTIKVLVGGVAKFAKKEDGSSYEYSFEPQLDKLTIITPQVTDAETDPVKDVVVETVTTITLEGGEKVIIKERAELEKGYTYEPSKVTPNVSSITPQKIYVEKAADGSYEINQDTMVAVYGSSILIYKYTDSEGVEEVRYPIVELGADVRLNKNNNLDESNPELFLKIFDSSDRELDGSSSSQLGSKILTIIPKGTKVQNLGKTFIKIINPVKNDVIEGRSGSLQYAVEFVSPDVSKMPVIESVTPNTVTTEGGEEVVIEGSNFQVGAVVIIDGKEVAGITRQQDGRKITFKAPKGREGLTQIQVVNPEGGIAIAEFRYVKTYTDPKIVSFSPKKGSSGTLVVVKGDNFVKPDPTAGESDILKLVGTRVLLGGKDINSYNRDPVTKNIVLKGYVAPGGQNEDETGKLVRIAQDTQKLKLEDYYHSVVMKDTGTGRYFTIDFDSKGDVQLSNGTERFTIFKSADSIKARRESGQEYVVSITTDPEGANDRSDYLEMDLVGSESGAEYKLKLMTPFTVDSGTMIIDGDKVKVKGIDELYFWVPVLEAEGYYDLTVQNPDTKKDSKEGQSGFYYYKQPYSDPNITLIYPKEGSVEGGYSITISADSKDGRECFVDNGEEKTRVFINGVEVESDNITVSTDGFSIDAVVPPLGFDLQQKYGVGRLTVPVVVTNPDGGTDGVEEGFTYVVPTSHPKITKMVPGEGSAAGGNIVEITGSDFRFFEPYTDSNGDGAWNPGEPYLDLNGHKVNKTDWTKQVDDGTLGPDDFSGRDIQFLRENLEGEYDSLINPVLPKVFFGKKQAEISELSAGYIKITAPLGTPGNVDVYVVNNDSGISNKATYKYSSSKPAIDQIIPAKGPKSGKNDIEIFGSGFSSSTISVYEENEAGEISKADKKMPVIRFGDVSNRDIPRDQQNSGRIDSSRTTVELAGGLRIEYDGKADRLSISSSIDEKTFSVELEYTDDKVYIPLWLMEDEHGIPYSAYEMMSVEVTDKRLIVDKGFSPWAQIVDSNHIEAKAASYHTIGEVSLRVINPDKGEVIGKYEYKNPDSSPEIISIEKDSRPPERTLYDFGANQKMIKLVKVTYKGGNTITITGSDFRESAGVQIGNVVGIAPSDIDYTLPSKITFTMPSVSEEEVGKLLKVIVMNEDGASASSEDSKPEAIYIMFISGETAPKVESVNPSKGSSIGGEEVVIKGSDFRAGISVFFGENAVRQQDITLVDYKTLKVITPAGASGTVDVKVENTDGELGVLSDGFTYISSPIVTNVLDFEKQNEKKRNINIDGGEVILVKGSGFEEGSAVYFMPVLEELEDDAQADLYIGTKGYKFKDSAEAAKVEYIDGETLKVTTPEGRLGEGGLIVVNSDKGSSEIYSGITYGLEEIDAPENAKAEIIYDRYIRITWDEVDGATEYEIYVSEDGGSYNFAATTGETSFIYQDLEENTDYRFKIRAVGNISTSNPSTETNEVTTGSDAGYEDKDGELAEKTTISLMGDSVQVVIGKDSYRDKTVIDLTSTKLSSAKRAVISIPLEVANSSRAADIEVIGRDFALQFNPSAFSQSAVDEDGAGVKFTISPSSEGAGFGQTSLSNEYVMEALVYSAGSQSQIYNASGPISLTMDYDSAKYAMRRMESAYIASYDSYSGTWRKISDASSGYSSSASAIVYKMGRYMVVGARR</sequence>
<keyword evidence="3" id="KW-1133">Transmembrane helix</keyword>
<gene>
    <name evidence="5" type="ORF">CLIT_14c01370</name>
</gene>
<feature type="region of interest" description="Disordered" evidence="2">
    <location>
        <begin position="1881"/>
        <end position="1900"/>
    </location>
</feature>
<dbReference type="InterPro" id="IPR052387">
    <property type="entry name" value="Fibrocystin"/>
</dbReference>
<dbReference type="Proteomes" id="UP000027946">
    <property type="component" value="Unassembled WGS sequence"/>
</dbReference>
<dbReference type="PANTHER" id="PTHR46769">
    <property type="entry name" value="POLYCYSTIC KIDNEY AND HEPATIC DISEASE 1 (AUTOSOMAL RECESSIVE)-LIKE 1"/>
    <property type="match status" value="1"/>
</dbReference>
<dbReference type="STRING" id="1121324.CLIT_14c01370"/>
<keyword evidence="6" id="KW-1185">Reference proteome</keyword>
<dbReference type="Pfam" id="PF01833">
    <property type="entry name" value="TIG"/>
    <property type="match status" value="2"/>
</dbReference>
<dbReference type="SUPFAM" id="SSF81296">
    <property type="entry name" value="E set domains"/>
    <property type="match status" value="3"/>
</dbReference>
<dbReference type="CDD" id="cd00102">
    <property type="entry name" value="IPT"/>
    <property type="match status" value="2"/>
</dbReference>
<comment type="caution">
    <text evidence="5">The sequence shown here is derived from an EMBL/GenBank/DDBJ whole genome shotgun (WGS) entry which is preliminary data.</text>
</comment>
<feature type="transmembrane region" description="Helical" evidence="3">
    <location>
        <begin position="12"/>
        <end position="33"/>
    </location>
</feature>
<dbReference type="RefSeq" id="WP_052636229.1">
    <property type="nucleotide sequence ID" value="NZ_FSRH01000015.1"/>
</dbReference>
<accession>A0A069RCE0</accession>
<dbReference type="InterPro" id="IPR014756">
    <property type="entry name" value="Ig_E-set"/>
</dbReference>
<keyword evidence="5" id="KW-0675">Receptor</keyword>
<organism evidence="5 6">
    <name type="scientific">Peptoclostridium litorale DSM 5388</name>
    <dbReference type="NCBI Taxonomy" id="1121324"/>
    <lineage>
        <taxon>Bacteria</taxon>
        <taxon>Bacillati</taxon>
        <taxon>Bacillota</taxon>
        <taxon>Clostridia</taxon>
        <taxon>Peptostreptococcales</taxon>
        <taxon>Peptoclostridiaceae</taxon>
        <taxon>Peptoclostridium</taxon>
    </lineage>
</organism>
<dbReference type="SMART" id="SM00429">
    <property type="entry name" value="IPT"/>
    <property type="match status" value="3"/>
</dbReference>
<evidence type="ECO:0000313" key="5">
    <source>
        <dbReference type="EMBL" id="KDR94676.1"/>
    </source>
</evidence>
<keyword evidence="3" id="KW-0472">Membrane</keyword>
<evidence type="ECO:0000256" key="1">
    <source>
        <dbReference type="ARBA" id="ARBA00022729"/>
    </source>
</evidence>
<evidence type="ECO:0000259" key="4">
    <source>
        <dbReference type="PROSITE" id="PS50853"/>
    </source>
</evidence>
<dbReference type="CDD" id="cd00063">
    <property type="entry name" value="FN3"/>
    <property type="match status" value="1"/>
</dbReference>
<dbReference type="OrthoDB" id="1656124at2"/>
<dbReference type="SUPFAM" id="SSF49265">
    <property type="entry name" value="Fibronectin type III"/>
    <property type="match status" value="1"/>
</dbReference>
<dbReference type="eggNOG" id="COG4733">
    <property type="taxonomic scope" value="Bacteria"/>
</dbReference>
<reference evidence="5 6" key="1">
    <citation type="submission" date="2014-03" db="EMBL/GenBank/DDBJ databases">
        <title>Genome sequence of Clostridium litorale W6, DSM 5388.</title>
        <authorList>
            <person name="Poehlein A."/>
            <person name="Jagirdar A."/>
            <person name="Khonsari B."/>
            <person name="Chibani C.M."/>
            <person name="Gutierrez Gutierrez D.A."/>
            <person name="Davydova E."/>
            <person name="Alghaithi H.S."/>
            <person name="Nair K.P."/>
            <person name="Dhamotharan K."/>
            <person name="Chandran L."/>
            <person name="G W."/>
            <person name="Daniel R."/>
        </authorList>
    </citation>
    <scope>NUCLEOTIDE SEQUENCE [LARGE SCALE GENOMIC DNA]</scope>
    <source>
        <strain evidence="5 6">W6</strain>
    </source>
</reference>
<name>A0A069RCE0_PEPLI</name>
<feature type="compositionally biased region" description="Polar residues" evidence="2">
    <location>
        <begin position="1881"/>
        <end position="1894"/>
    </location>
</feature>
<evidence type="ECO:0000256" key="3">
    <source>
        <dbReference type="SAM" id="Phobius"/>
    </source>
</evidence>
<dbReference type="InterPro" id="IPR036116">
    <property type="entry name" value="FN3_sf"/>
</dbReference>
<evidence type="ECO:0000256" key="2">
    <source>
        <dbReference type="SAM" id="MobiDB-lite"/>
    </source>
</evidence>
<dbReference type="InterPro" id="IPR013783">
    <property type="entry name" value="Ig-like_fold"/>
</dbReference>
<dbReference type="Gene3D" id="2.60.40.10">
    <property type="entry name" value="Immunoglobulins"/>
    <property type="match status" value="6"/>
</dbReference>
<dbReference type="PROSITE" id="PS50853">
    <property type="entry name" value="FN3"/>
    <property type="match status" value="1"/>
</dbReference>
<keyword evidence="1" id="KW-0732">Signal</keyword>
<dbReference type="PANTHER" id="PTHR46769:SF2">
    <property type="entry name" value="FIBROCYSTIN-L ISOFORM 2 PRECURSOR-RELATED"/>
    <property type="match status" value="1"/>
</dbReference>
<evidence type="ECO:0000313" key="6">
    <source>
        <dbReference type="Proteomes" id="UP000027946"/>
    </source>
</evidence>
<dbReference type="Pfam" id="PF00041">
    <property type="entry name" value="fn3"/>
    <property type="match status" value="1"/>
</dbReference>
<proteinExistence type="predicted"/>
<dbReference type="EMBL" id="JJMM01000014">
    <property type="protein sequence ID" value="KDR94676.1"/>
    <property type="molecule type" value="Genomic_DNA"/>
</dbReference>
<feature type="domain" description="Fibronectin type-III" evidence="4">
    <location>
        <begin position="1808"/>
        <end position="1895"/>
    </location>
</feature>
<dbReference type="InterPro" id="IPR002909">
    <property type="entry name" value="IPT_dom"/>
</dbReference>
<dbReference type="InterPro" id="IPR003961">
    <property type="entry name" value="FN3_dom"/>
</dbReference>
<keyword evidence="3" id="KW-0812">Transmembrane</keyword>
<protein>
    <submittedName>
        <fullName evidence="5">Cell surface receptor IPT/TIG domain-containing protein</fullName>
    </submittedName>
</protein>
<dbReference type="SMART" id="SM00060">
    <property type="entry name" value="FN3"/>
    <property type="match status" value="1"/>
</dbReference>